<dbReference type="PROSITE" id="PS50093">
    <property type="entry name" value="PKD"/>
    <property type="match status" value="1"/>
</dbReference>
<dbReference type="AlphaFoldDB" id="A0A7W5TV14"/>
<evidence type="ECO:0000256" key="1">
    <source>
        <dbReference type="SAM" id="MobiDB-lite"/>
    </source>
</evidence>
<accession>A0A7W5TV14</accession>
<dbReference type="RefSeq" id="WP_343064302.1">
    <property type="nucleotide sequence ID" value="NZ_BAABKR010000001.1"/>
</dbReference>
<keyword evidence="4" id="KW-1185">Reference proteome</keyword>
<sequence>MSEEFTTLPIDGGSVQFEEDLLGFGFINRHTNVFADVEDQSFQRDMLGIDVEIRAVPVDYHFDYGDGATRTTASPGSSTADQAASGSALTDVETPTSHVYQETGLYDVDLTTTFTGEYRIAGGTWTPIADSTTVAASPGQADIWRTQARHVSGQCEDHAQWGCNGPFTIEGDDRPPEVFADQYDDAGNWRGP</sequence>
<evidence type="ECO:0000313" key="3">
    <source>
        <dbReference type="EMBL" id="MBB3667374.1"/>
    </source>
</evidence>
<reference evidence="3 4" key="1">
    <citation type="submission" date="2020-08" db="EMBL/GenBank/DDBJ databases">
        <title>Sequencing the genomes of 1000 actinobacteria strains.</title>
        <authorList>
            <person name="Klenk H.-P."/>
        </authorList>
    </citation>
    <scope>NUCLEOTIDE SEQUENCE [LARGE SCALE GENOMIC DNA]</scope>
    <source>
        <strain evidence="3 4">DSM 28238</strain>
    </source>
</reference>
<evidence type="ECO:0000313" key="4">
    <source>
        <dbReference type="Proteomes" id="UP000547528"/>
    </source>
</evidence>
<protein>
    <recommendedName>
        <fullName evidence="2">PKD domain-containing protein</fullName>
    </recommendedName>
</protein>
<evidence type="ECO:0000259" key="2">
    <source>
        <dbReference type="PROSITE" id="PS50093"/>
    </source>
</evidence>
<name>A0A7W5TV14_9MICC</name>
<feature type="region of interest" description="Disordered" evidence="1">
    <location>
        <begin position="168"/>
        <end position="192"/>
    </location>
</feature>
<gene>
    <name evidence="3" type="ORF">FHX47_000967</name>
</gene>
<comment type="caution">
    <text evidence="3">The sequence shown here is derived from an EMBL/GenBank/DDBJ whole genome shotgun (WGS) entry which is preliminary data.</text>
</comment>
<dbReference type="InterPro" id="IPR000601">
    <property type="entry name" value="PKD_dom"/>
</dbReference>
<dbReference type="Proteomes" id="UP000547528">
    <property type="component" value="Unassembled WGS sequence"/>
</dbReference>
<organism evidence="3 4">
    <name type="scientific">Garicola koreensis</name>
    <dbReference type="NCBI Taxonomy" id="1262554"/>
    <lineage>
        <taxon>Bacteria</taxon>
        <taxon>Bacillati</taxon>
        <taxon>Actinomycetota</taxon>
        <taxon>Actinomycetes</taxon>
        <taxon>Micrococcales</taxon>
        <taxon>Micrococcaceae</taxon>
        <taxon>Garicola</taxon>
    </lineage>
</organism>
<dbReference type="EMBL" id="JACIBT010000001">
    <property type="protein sequence ID" value="MBB3667374.1"/>
    <property type="molecule type" value="Genomic_DNA"/>
</dbReference>
<feature type="region of interest" description="Disordered" evidence="1">
    <location>
        <begin position="70"/>
        <end position="90"/>
    </location>
</feature>
<feature type="domain" description="PKD" evidence="2">
    <location>
        <begin position="57"/>
        <end position="113"/>
    </location>
</feature>
<proteinExistence type="predicted"/>